<dbReference type="Proteomes" id="UP001055940">
    <property type="component" value="Chromosome"/>
</dbReference>
<feature type="domain" description="DSBA-like thioredoxin" evidence="1">
    <location>
        <begin position="3"/>
        <end position="208"/>
    </location>
</feature>
<dbReference type="Gene3D" id="1.25.40.10">
    <property type="entry name" value="Tetratricopeptide repeat domain"/>
    <property type="match status" value="1"/>
</dbReference>
<dbReference type="PANTHER" id="PTHR13887:SF41">
    <property type="entry name" value="THIOREDOXIN SUPERFAMILY PROTEIN"/>
    <property type="match status" value="1"/>
</dbReference>
<reference evidence="2" key="1">
    <citation type="submission" date="2022-06" db="EMBL/GenBank/DDBJ databases">
        <authorList>
            <person name="Ping M."/>
        </authorList>
    </citation>
    <scope>NUCLEOTIDE SEQUENCE</scope>
    <source>
        <strain evidence="2">JCM11759T</strain>
    </source>
</reference>
<dbReference type="PANTHER" id="PTHR13887">
    <property type="entry name" value="GLUTATHIONE S-TRANSFERASE KAPPA"/>
    <property type="match status" value="1"/>
</dbReference>
<dbReference type="InterPro" id="IPR011990">
    <property type="entry name" value="TPR-like_helical_dom_sf"/>
</dbReference>
<dbReference type="Pfam" id="PF14559">
    <property type="entry name" value="TPR_19"/>
    <property type="match status" value="1"/>
</dbReference>
<dbReference type="RefSeq" id="WP_254418556.1">
    <property type="nucleotide sequence ID" value="NZ_BAAAJB010000013.1"/>
</dbReference>
<dbReference type="SUPFAM" id="SSF48452">
    <property type="entry name" value="TPR-like"/>
    <property type="match status" value="1"/>
</dbReference>
<name>A0ABY5D826_9ACTN</name>
<dbReference type="SUPFAM" id="SSF52833">
    <property type="entry name" value="Thioredoxin-like"/>
    <property type="match status" value="1"/>
</dbReference>
<dbReference type="EMBL" id="CP099837">
    <property type="protein sequence ID" value="USY19317.1"/>
    <property type="molecule type" value="Genomic_DNA"/>
</dbReference>
<proteinExistence type="predicted"/>
<dbReference type="InterPro" id="IPR036249">
    <property type="entry name" value="Thioredoxin-like_sf"/>
</dbReference>
<accession>A0ABY5D826</accession>
<dbReference type="InterPro" id="IPR001853">
    <property type="entry name" value="DSBA-like_thioredoxin_dom"/>
</dbReference>
<evidence type="ECO:0000313" key="3">
    <source>
        <dbReference type="Proteomes" id="UP001055940"/>
    </source>
</evidence>
<dbReference type="Gene3D" id="3.40.30.10">
    <property type="entry name" value="Glutaredoxin"/>
    <property type="match status" value="1"/>
</dbReference>
<dbReference type="Pfam" id="PF01323">
    <property type="entry name" value="DSBA"/>
    <property type="match status" value="1"/>
</dbReference>
<evidence type="ECO:0000259" key="1">
    <source>
        <dbReference type="Pfam" id="PF01323"/>
    </source>
</evidence>
<sequence>MRIEIWADVVCPWMYIGKRRLERALAGRSGEPVEVVWRPYRIDPTAPAVSEPVEEFLRDPFVEVALEACGPVQDGDGELVQMSELAAAEGLGDRWGAAWRADSHDAHRLLALAEAEGPAVQDAVAEGVLRAHFVEGRDIADPEVLAGIATEAGFTRGGELLAGGGGAERVRELLLWGQAEGVRTSPTFVANGMALTGAQPSELVAEFLAEAAGREPRRLPEEVERLRRAEALLELANPLGALELLRPLTEAHADDRNVRFLAARAYYRSAQLNRARSTLEALLEESADDAYTHLLLGRTLQRQGERELAEPHLRLAAVMDPALA</sequence>
<keyword evidence="3" id="KW-1185">Reference proteome</keyword>
<protein>
    <submittedName>
        <fullName evidence="2">DsbA family protein</fullName>
    </submittedName>
</protein>
<dbReference type="CDD" id="cd03024">
    <property type="entry name" value="DsbA_FrnE"/>
    <property type="match status" value="1"/>
</dbReference>
<organism evidence="2 3">
    <name type="scientific">Nocardiopsis exhalans</name>
    <dbReference type="NCBI Taxonomy" id="163604"/>
    <lineage>
        <taxon>Bacteria</taxon>
        <taxon>Bacillati</taxon>
        <taxon>Actinomycetota</taxon>
        <taxon>Actinomycetes</taxon>
        <taxon>Streptosporangiales</taxon>
        <taxon>Nocardiopsidaceae</taxon>
        <taxon>Nocardiopsis</taxon>
    </lineage>
</organism>
<gene>
    <name evidence="2" type="ORF">NE857_29380</name>
</gene>
<evidence type="ECO:0000313" key="2">
    <source>
        <dbReference type="EMBL" id="USY19317.1"/>
    </source>
</evidence>